<feature type="compositionally biased region" description="Low complexity" evidence="1">
    <location>
        <begin position="203"/>
        <end position="217"/>
    </location>
</feature>
<protein>
    <submittedName>
        <fullName evidence="2">Uncharacterized protein</fullName>
    </submittedName>
</protein>
<gene>
    <name evidence="2" type="ORF">A1O3_00036</name>
</gene>
<name>W9YG33_9EURO</name>
<keyword evidence="3" id="KW-1185">Reference proteome</keyword>
<dbReference type="RefSeq" id="XP_007728378.1">
    <property type="nucleotide sequence ID" value="XM_007730188.1"/>
</dbReference>
<dbReference type="GeneID" id="19164178"/>
<proteinExistence type="predicted"/>
<dbReference type="Proteomes" id="UP000019478">
    <property type="component" value="Unassembled WGS sequence"/>
</dbReference>
<organism evidence="2 3">
    <name type="scientific">Capronia epimyces CBS 606.96</name>
    <dbReference type="NCBI Taxonomy" id="1182542"/>
    <lineage>
        <taxon>Eukaryota</taxon>
        <taxon>Fungi</taxon>
        <taxon>Dikarya</taxon>
        <taxon>Ascomycota</taxon>
        <taxon>Pezizomycotina</taxon>
        <taxon>Eurotiomycetes</taxon>
        <taxon>Chaetothyriomycetidae</taxon>
        <taxon>Chaetothyriales</taxon>
        <taxon>Herpotrichiellaceae</taxon>
        <taxon>Capronia</taxon>
    </lineage>
</organism>
<feature type="region of interest" description="Disordered" evidence="1">
    <location>
        <begin position="232"/>
        <end position="274"/>
    </location>
</feature>
<dbReference type="EMBL" id="AMGY01000001">
    <property type="protein sequence ID" value="EXJ91488.1"/>
    <property type="molecule type" value="Genomic_DNA"/>
</dbReference>
<reference evidence="2 3" key="1">
    <citation type="submission" date="2013-03" db="EMBL/GenBank/DDBJ databases">
        <title>The Genome Sequence of Capronia epimyces CBS 606.96.</title>
        <authorList>
            <consortium name="The Broad Institute Genomics Platform"/>
            <person name="Cuomo C."/>
            <person name="de Hoog S."/>
            <person name="Gorbushina A."/>
            <person name="Walker B."/>
            <person name="Young S.K."/>
            <person name="Zeng Q."/>
            <person name="Gargeya S."/>
            <person name="Fitzgerald M."/>
            <person name="Haas B."/>
            <person name="Abouelleil A."/>
            <person name="Allen A.W."/>
            <person name="Alvarado L."/>
            <person name="Arachchi H.M."/>
            <person name="Berlin A.M."/>
            <person name="Chapman S.B."/>
            <person name="Gainer-Dewar J."/>
            <person name="Goldberg J."/>
            <person name="Griggs A."/>
            <person name="Gujja S."/>
            <person name="Hansen M."/>
            <person name="Howarth C."/>
            <person name="Imamovic A."/>
            <person name="Ireland A."/>
            <person name="Larimer J."/>
            <person name="McCowan C."/>
            <person name="Murphy C."/>
            <person name="Pearson M."/>
            <person name="Poon T.W."/>
            <person name="Priest M."/>
            <person name="Roberts A."/>
            <person name="Saif S."/>
            <person name="Shea T."/>
            <person name="Sisk P."/>
            <person name="Sykes S."/>
            <person name="Wortman J."/>
            <person name="Nusbaum C."/>
            <person name="Birren B."/>
        </authorList>
    </citation>
    <scope>NUCLEOTIDE SEQUENCE [LARGE SCALE GENOMIC DNA]</scope>
    <source>
        <strain evidence="2 3">CBS 606.96</strain>
    </source>
</reference>
<accession>W9YG33</accession>
<sequence length="373" mass="42067">MSAQASQPVRWSPGWYPPKPVNADEQVIWAVRYRDQFSKSLKEESVRADIVKWCISNVGFFRTGSLVGWEEKLRLFMNITLEKENKRPRTLLGPNGRWVEDWAKVREAEKVSGRRSRDGDYARAMDQWLVFVGEKVDQLRRAKKPGIVKTAKTAKTTTARPAQYSEEYERRFCENLSLRRRDRLPLESVNSGSGGPALASESTPTLPVATPAPTPTLQGSVTTLQDSVPTLRGSVPTLRGSVPTLRGSVPTLRGSVRRDRGRGTSRSTLGSPTRYRRKVDPYQGLIKALTRFSQNIGEGLKAIAATSAVNRDVEERLLAIRRHQQEAQLRKKAFVERLDKLLEHQQEAQLRAKAFDERLDKALALIEALHDKS</sequence>
<evidence type="ECO:0000313" key="2">
    <source>
        <dbReference type="EMBL" id="EXJ91488.1"/>
    </source>
</evidence>
<dbReference type="AlphaFoldDB" id="W9YG33"/>
<feature type="region of interest" description="Disordered" evidence="1">
    <location>
        <begin position="184"/>
        <end position="219"/>
    </location>
</feature>
<evidence type="ECO:0000256" key="1">
    <source>
        <dbReference type="SAM" id="MobiDB-lite"/>
    </source>
</evidence>
<comment type="caution">
    <text evidence="2">The sequence shown here is derived from an EMBL/GenBank/DDBJ whole genome shotgun (WGS) entry which is preliminary data.</text>
</comment>
<feature type="compositionally biased region" description="Low complexity" evidence="1">
    <location>
        <begin position="264"/>
        <end position="273"/>
    </location>
</feature>
<dbReference type="HOGENOM" id="CLU_741851_0_0_1"/>
<evidence type="ECO:0000313" key="3">
    <source>
        <dbReference type="Proteomes" id="UP000019478"/>
    </source>
</evidence>